<reference evidence="1 2" key="1">
    <citation type="submission" date="2017-03" db="EMBL/GenBank/DDBJ databases">
        <title>Comparative genomics of the toxic Baltic Sea cyanobacteria Nodularia spumigena UHCC 0039 and its response on varying salinity.</title>
        <authorList>
            <person name="Teikari J.E."/>
        </authorList>
    </citation>
    <scope>NUCLEOTIDE SEQUENCE [LARGE SCALE GENOMIC DNA]</scope>
    <source>
        <strain evidence="1 2">UHCC 0039</strain>
    </source>
</reference>
<accession>A0A2S0Q9N6</accession>
<evidence type="ECO:0000313" key="1">
    <source>
        <dbReference type="EMBL" id="AVZ31081.1"/>
    </source>
</evidence>
<dbReference type="AlphaFoldDB" id="A0A2S0Q9N6"/>
<gene>
    <name evidence="1" type="ORF">BMF81_03429</name>
</gene>
<protein>
    <submittedName>
        <fullName evidence="1">Uncharacterized protein</fullName>
    </submittedName>
</protein>
<dbReference type="RefSeq" id="WP_006198456.1">
    <property type="nucleotide sequence ID" value="NZ_CAWNZE010000001.1"/>
</dbReference>
<proteinExistence type="predicted"/>
<sequence length="209" mass="25011">MTTFDEVINYSFYIFEQNFLEFEKAINSYTEELYSQDVNAFDLRYREIQSQRFEELKKQTARLLHNYLASWFSLREQTYAAENSLEKNNSLSNPSIISAIKSKKGEMFTNNPENSFIQELRNYIQHRSLPLIKTENSIKLKFGQPKFNINHSLFLDTKELLEWEKWNANAKKYLSEHSKQIPIKETIKGNFSYIQTFYQWLSKEITLHN</sequence>
<name>A0A2S0Q9N6_NODSP</name>
<dbReference type="Proteomes" id="UP000244056">
    <property type="component" value="Chromosome"/>
</dbReference>
<organism evidence="1 2">
    <name type="scientific">Nodularia spumigena UHCC 0039</name>
    <dbReference type="NCBI Taxonomy" id="1914872"/>
    <lineage>
        <taxon>Bacteria</taxon>
        <taxon>Bacillati</taxon>
        <taxon>Cyanobacteriota</taxon>
        <taxon>Cyanophyceae</taxon>
        <taxon>Nostocales</taxon>
        <taxon>Nodulariaceae</taxon>
        <taxon>Nodularia</taxon>
    </lineage>
</organism>
<dbReference type="KEGG" id="nsp:BMF81_03429"/>
<dbReference type="EMBL" id="CP020114">
    <property type="protein sequence ID" value="AVZ31081.1"/>
    <property type="molecule type" value="Genomic_DNA"/>
</dbReference>
<evidence type="ECO:0000313" key="2">
    <source>
        <dbReference type="Proteomes" id="UP000244056"/>
    </source>
</evidence>
<dbReference type="GeneID" id="78018702"/>